<feature type="domain" description="Neurotransmitter-gated ion-channel ligand-binding" evidence="7">
    <location>
        <begin position="4"/>
        <end position="181"/>
    </location>
</feature>
<dbReference type="InterPro" id="IPR038050">
    <property type="entry name" value="Neuro_actylchol_rec"/>
</dbReference>
<evidence type="ECO:0000313" key="10">
    <source>
        <dbReference type="WBParaSite" id="MBELARI_LOCUS3002"/>
    </source>
</evidence>
<comment type="subcellular location">
    <subcellularLocation>
        <location evidence="1">Membrane</location>
        <topology evidence="1">Multi-pass membrane protein</topology>
    </subcellularLocation>
</comment>
<dbReference type="AlphaFoldDB" id="A0AAF3F7X7"/>
<dbReference type="Gene3D" id="1.20.58.390">
    <property type="entry name" value="Neurotransmitter-gated ion-channel transmembrane domain"/>
    <property type="match status" value="1"/>
</dbReference>
<feature type="transmembrane region" description="Helical" evidence="5">
    <location>
        <begin position="235"/>
        <end position="253"/>
    </location>
</feature>
<dbReference type="InterPro" id="IPR036719">
    <property type="entry name" value="Neuro-gated_channel_TM_sf"/>
</dbReference>
<feature type="region of interest" description="Disordered" evidence="6">
    <location>
        <begin position="316"/>
        <end position="340"/>
    </location>
</feature>
<dbReference type="PRINTS" id="PR00252">
    <property type="entry name" value="NRIONCHANNEL"/>
</dbReference>
<proteinExistence type="inferred from homology"/>
<dbReference type="InterPro" id="IPR018000">
    <property type="entry name" value="Neurotransmitter_ion_chnl_CS"/>
</dbReference>
<evidence type="ECO:0000259" key="7">
    <source>
        <dbReference type="Pfam" id="PF02931"/>
    </source>
</evidence>
<evidence type="ECO:0000256" key="2">
    <source>
        <dbReference type="ARBA" id="ARBA00022692"/>
    </source>
</evidence>
<keyword evidence="5" id="KW-0407">Ion channel</keyword>
<dbReference type="GO" id="GO:0016020">
    <property type="term" value="C:membrane"/>
    <property type="evidence" value="ECO:0007669"/>
    <property type="project" value="UniProtKB-SubCell"/>
</dbReference>
<evidence type="ECO:0000256" key="5">
    <source>
        <dbReference type="RuleBase" id="RU000687"/>
    </source>
</evidence>
<organism evidence="9 10">
    <name type="scientific">Mesorhabditis belari</name>
    <dbReference type="NCBI Taxonomy" id="2138241"/>
    <lineage>
        <taxon>Eukaryota</taxon>
        <taxon>Metazoa</taxon>
        <taxon>Ecdysozoa</taxon>
        <taxon>Nematoda</taxon>
        <taxon>Chromadorea</taxon>
        <taxon>Rhabditida</taxon>
        <taxon>Rhabditina</taxon>
        <taxon>Rhabditomorpha</taxon>
        <taxon>Rhabditoidea</taxon>
        <taxon>Rhabditidae</taxon>
        <taxon>Mesorhabditinae</taxon>
        <taxon>Mesorhabditis</taxon>
    </lineage>
</organism>
<keyword evidence="4 5" id="KW-0472">Membrane</keyword>
<dbReference type="Proteomes" id="UP000887575">
    <property type="component" value="Unassembled WGS sequence"/>
</dbReference>
<feature type="transmembrane region" description="Helical" evidence="5">
    <location>
        <begin position="201"/>
        <end position="223"/>
    </location>
</feature>
<reference evidence="10" key="1">
    <citation type="submission" date="2024-02" db="UniProtKB">
        <authorList>
            <consortium name="WormBaseParasite"/>
        </authorList>
    </citation>
    <scope>IDENTIFICATION</scope>
</reference>
<dbReference type="Pfam" id="PF02931">
    <property type="entry name" value="Neur_chan_LBD"/>
    <property type="match status" value="1"/>
</dbReference>
<dbReference type="SUPFAM" id="SSF63712">
    <property type="entry name" value="Nicotinic receptor ligand binding domain-like"/>
    <property type="match status" value="1"/>
</dbReference>
<dbReference type="GO" id="GO:0004888">
    <property type="term" value="F:transmembrane signaling receptor activity"/>
    <property type="evidence" value="ECO:0007669"/>
    <property type="project" value="InterPro"/>
</dbReference>
<dbReference type="PROSITE" id="PS00236">
    <property type="entry name" value="NEUROTR_ION_CHANNEL"/>
    <property type="match status" value="1"/>
</dbReference>
<evidence type="ECO:0000256" key="1">
    <source>
        <dbReference type="ARBA" id="ARBA00004141"/>
    </source>
</evidence>
<feature type="transmembrane region" description="Helical" evidence="5">
    <location>
        <begin position="265"/>
        <end position="288"/>
    </location>
</feature>
<feature type="domain" description="Neurotransmitter-gated ion-channel transmembrane" evidence="8">
    <location>
        <begin position="207"/>
        <end position="315"/>
    </location>
</feature>
<accession>A0AAF3F7X7</accession>
<evidence type="ECO:0000256" key="3">
    <source>
        <dbReference type="ARBA" id="ARBA00022989"/>
    </source>
</evidence>
<dbReference type="PANTHER" id="PTHR18945">
    <property type="entry name" value="NEUROTRANSMITTER GATED ION CHANNEL"/>
    <property type="match status" value="1"/>
</dbReference>
<dbReference type="Pfam" id="PF02932">
    <property type="entry name" value="Neur_chan_memb"/>
    <property type="match status" value="1"/>
</dbReference>
<protein>
    <submittedName>
        <fullName evidence="10">Uncharacterized protein</fullName>
    </submittedName>
</protein>
<feature type="transmembrane region" description="Helical" evidence="5">
    <location>
        <begin position="20"/>
        <end position="42"/>
    </location>
</feature>
<keyword evidence="9" id="KW-1185">Reference proteome</keyword>
<dbReference type="InterPro" id="IPR036734">
    <property type="entry name" value="Neur_chan_lig-bd_sf"/>
</dbReference>
<keyword evidence="5" id="KW-0813">Transport</keyword>
<dbReference type="InterPro" id="IPR006201">
    <property type="entry name" value="Neur_channel"/>
</dbReference>
<evidence type="ECO:0000313" key="9">
    <source>
        <dbReference type="Proteomes" id="UP000887575"/>
    </source>
</evidence>
<evidence type="ECO:0000256" key="6">
    <source>
        <dbReference type="SAM" id="MobiDB-lite"/>
    </source>
</evidence>
<dbReference type="GO" id="GO:0005230">
    <property type="term" value="F:extracellular ligand-gated monoatomic ion channel activity"/>
    <property type="evidence" value="ECO:0007669"/>
    <property type="project" value="InterPro"/>
</dbReference>
<name>A0AAF3F7X7_9BILA</name>
<dbReference type="InterPro" id="IPR006029">
    <property type="entry name" value="Neurotrans-gated_channel_TM"/>
</dbReference>
<dbReference type="WBParaSite" id="MBELARI_LOCUS3002">
    <property type="protein sequence ID" value="MBELARI_LOCUS3002"/>
    <property type="gene ID" value="MBELARI_LOCUS3002"/>
</dbReference>
<sequence>MSSESELYTELFSTYSNFSIPTNATPLIVTVYLHFLYILAVAETQETIKFLAFFNYYWTDSYLQWNSTRIQNIVVEANEIWRPDVVCTSCAEVTGVLGDKRIEIGSDGKIGYGFPEVMVSRCPLSIHNFPFDTQKCSVTLQVMSYQADQVLLKPGVAFLGDEIRGTTEWDLKNVTAVWVLNSNNKTGYLEIEIVIKRNSTCYVWVLMVPTFLACNLAVVGTFLPTINTGTRFSKVLLNVCVLLTMMVLLDIAAADIPKTSYLPQLAWFIFIEMLVCFLAGVISVLMLVTHHIVTICDATSPAWLTCLICESSKSNEERKEKNGETRHKSPKEFDFSHGSI</sequence>
<comment type="similarity">
    <text evidence="5">Belongs to the ligand-gated ion channel (TC 1.A.9) family.</text>
</comment>
<keyword evidence="5" id="KW-0406">Ion transport</keyword>
<keyword evidence="2 5" id="KW-0812">Transmembrane</keyword>
<dbReference type="SUPFAM" id="SSF90112">
    <property type="entry name" value="Neurotransmitter-gated ion-channel transmembrane pore"/>
    <property type="match status" value="1"/>
</dbReference>
<evidence type="ECO:0000259" key="8">
    <source>
        <dbReference type="Pfam" id="PF02932"/>
    </source>
</evidence>
<keyword evidence="3 5" id="KW-1133">Transmembrane helix</keyword>
<dbReference type="Gene3D" id="2.70.170.10">
    <property type="entry name" value="Neurotransmitter-gated ion-channel ligand-binding domain"/>
    <property type="match status" value="1"/>
</dbReference>
<evidence type="ECO:0000256" key="4">
    <source>
        <dbReference type="ARBA" id="ARBA00023136"/>
    </source>
</evidence>
<dbReference type="InterPro" id="IPR006202">
    <property type="entry name" value="Neur_chan_lig-bd"/>
</dbReference>
<dbReference type="CDD" id="cd18989">
    <property type="entry name" value="LGIC_ECD_cation"/>
    <property type="match status" value="1"/>
</dbReference>